<dbReference type="PROSITE" id="PS52019">
    <property type="entry name" value="PKS_MFAS_DH"/>
    <property type="match status" value="1"/>
</dbReference>
<comment type="similarity">
    <text evidence="5">Belongs to the thiolase-like superfamily. Beta-ketoacyl-ACP synthases family.</text>
</comment>
<dbReference type="InterPro" id="IPR036291">
    <property type="entry name" value="NAD(P)-bd_dom_sf"/>
</dbReference>
<organism evidence="8 9">
    <name type="scientific">Anaerocolumna cellulosilytica</name>
    <dbReference type="NCBI Taxonomy" id="433286"/>
    <lineage>
        <taxon>Bacteria</taxon>
        <taxon>Bacillati</taxon>
        <taxon>Bacillota</taxon>
        <taxon>Clostridia</taxon>
        <taxon>Lachnospirales</taxon>
        <taxon>Lachnospiraceae</taxon>
        <taxon>Anaerocolumna</taxon>
    </lineage>
</organism>
<feature type="region of interest" description="C-terminal hotdog fold" evidence="4">
    <location>
        <begin position="1073"/>
        <end position="1218"/>
    </location>
</feature>
<dbReference type="RefSeq" id="WP_184093600.1">
    <property type="nucleotide sequence ID" value="NZ_AP023367.1"/>
</dbReference>
<evidence type="ECO:0000256" key="3">
    <source>
        <dbReference type="ARBA" id="ARBA00022679"/>
    </source>
</evidence>
<name>A0A6S6QTN0_9FIRM</name>
<evidence type="ECO:0000256" key="4">
    <source>
        <dbReference type="PROSITE-ProRule" id="PRU01363"/>
    </source>
</evidence>
<protein>
    <submittedName>
        <fullName evidence="8">Uncharacterized protein</fullName>
    </submittedName>
</protein>
<feature type="domain" description="PKS/mFAS DH" evidence="7">
    <location>
        <begin position="947"/>
        <end position="1218"/>
    </location>
</feature>
<reference evidence="8 9" key="1">
    <citation type="journal article" date="2016" name="Int. J. Syst. Evol. Microbiol.">
        <title>Descriptions of Anaerotaenia torta gen. nov., sp. nov. and Anaerocolumna cellulosilytica gen. nov., sp. nov. isolated from a methanogenic reactor of cattle waste.</title>
        <authorList>
            <person name="Uek A."/>
            <person name="Ohtaki Y."/>
            <person name="Kaku N."/>
            <person name="Ueki K."/>
        </authorList>
    </citation>
    <scope>NUCLEOTIDE SEQUENCE [LARGE SCALE GENOMIC DNA]</scope>
    <source>
        <strain evidence="8 9">SN021</strain>
    </source>
</reference>
<dbReference type="GO" id="GO:0004315">
    <property type="term" value="F:3-oxoacyl-[acyl-carrier-protein] synthase activity"/>
    <property type="evidence" value="ECO:0007669"/>
    <property type="project" value="InterPro"/>
</dbReference>
<dbReference type="Proteomes" id="UP000515561">
    <property type="component" value="Chromosome"/>
</dbReference>
<dbReference type="KEGG" id="acel:acsn021_15530"/>
<dbReference type="InterPro" id="IPR050091">
    <property type="entry name" value="PKS_NRPS_Biosynth_Enz"/>
</dbReference>
<dbReference type="PANTHER" id="PTHR43775:SF37">
    <property type="entry name" value="SI:DKEY-61P9.11"/>
    <property type="match status" value="1"/>
</dbReference>
<dbReference type="GO" id="GO:0006633">
    <property type="term" value="P:fatty acid biosynthetic process"/>
    <property type="evidence" value="ECO:0007669"/>
    <property type="project" value="InterPro"/>
</dbReference>
<dbReference type="PROSITE" id="PS00606">
    <property type="entry name" value="KS3_1"/>
    <property type="match status" value="1"/>
</dbReference>
<dbReference type="Pfam" id="PF22621">
    <property type="entry name" value="CurL-like_PKS_C"/>
    <property type="match status" value="1"/>
</dbReference>
<feature type="domain" description="Ketosynthase family 3 (KS3)" evidence="6">
    <location>
        <begin position="14"/>
        <end position="439"/>
    </location>
</feature>
<dbReference type="SUPFAM" id="SSF53901">
    <property type="entry name" value="Thiolase-like"/>
    <property type="match status" value="1"/>
</dbReference>
<accession>A0A6S6QTN0</accession>
<evidence type="ECO:0000259" key="7">
    <source>
        <dbReference type="PROSITE" id="PS52019"/>
    </source>
</evidence>
<dbReference type="GO" id="GO:0005886">
    <property type="term" value="C:plasma membrane"/>
    <property type="evidence" value="ECO:0007669"/>
    <property type="project" value="TreeGrafter"/>
</dbReference>
<dbReference type="InterPro" id="IPR020841">
    <property type="entry name" value="PKS_Beta-ketoAc_synthase_dom"/>
</dbReference>
<evidence type="ECO:0000313" key="9">
    <source>
        <dbReference type="Proteomes" id="UP000515561"/>
    </source>
</evidence>
<dbReference type="Pfam" id="PF02801">
    <property type="entry name" value="Ketoacyl-synt_C"/>
    <property type="match status" value="1"/>
</dbReference>
<dbReference type="GO" id="GO:0005737">
    <property type="term" value="C:cytoplasm"/>
    <property type="evidence" value="ECO:0007669"/>
    <property type="project" value="TreeGrafter"/>
</dbReference>
<dbReference type="Gene3D" id="3.10.129.110">
    <property type="entry name" value="Polyketide synthase dehydratase"/>
    <property type="match status" value="1"/>
</dbReference>
<feature type="active site" description="Proton donor; for dehydratase activity" evidence="4">
    <location>
        <position position="1130"/>
    </location>
</feature>
<dbReference type="GO" id="GO:0071770">
    <property type="term" value="P:DIM/DIP cell wall layer assembly"/>
    <property type="evidence" value="ECO:0007669"/>
    <property type="project" value="TreeGrafter"/>
</dbReference>
<evidence type="ECO:0000256" key="2">
    <source>
        <dbReference type="ARBA" id="ARBA00022553"/>
    </source>
</evidence>
<evidence type="ECO:0000313" key="8">
    <source>
        <dbReference type="EMBL" id="BCJ93984.1"/>
    </source>
</evidence>
<keyword evidence="3 5" id="KW-0808">Transferase</keyword>
<dbReference type="CDD" id="cd08953">
    <property type="entry name" value="KR_2_SDR_x"/>
    <property type="match status" value="1"/>
</dbReference>
<dbReference type="Gene3D" id="3.40.50.720">
    <property type="entry name" value="NAD(P)-binding Rossmann-like Domain"/>
    <property type="match status" value="1"/>
</dbReference>
<feature type="region of interest" description="N-terminal hotdog fold" evidence="4">
    <location>
        <begin position="947"/>
        <end position="1061"/>
    </location>
</feature>
<sequence length="1708" mass="195177">MGENTEKNKSLEEHSEIAIVGMACRFPESDNYQEFWNHLVNGDNLIREIDEKRWDVKEYYSPEGESGKSISKWCGIVERMEYFDNQFFQISPREALVMDPHQRQLLEVSWQCIEDAGISLKRLQEGKTGVYMNVSHSDYGLRTYAVAKDIDSYTNLGNYPCVSANRISFAFGLTGPSLSMEAACAASLVTVNEARRVLLTGECDSILVGSGNFILHHGRYISFSKARMLSKSGQCKTFDKDADGYVPGEGVGVLLLKRLEDAIRDKNHIHAVIKASKAGHIGHHVSITAPKVKEQKNMILAAYEEAGISPETVSYVEAHGTGTSLGDPIEVEALTRVFREYTDLNQYCKIGSVKTNIGHLEGTSGLAGLIKTVLMMKYHKIPKTLNIKTLNPMIDFTNSPFIAADELSEWRPSNERMPLRGGISSYGFGGAGCHILLEEYRENREKAESCPINIFLLSAKSLKSLDMLVNNFRKYVTTREFKDANLSDILGTALLSRSQFKCRYGFKTENKQDFVDKLTRISAGSSDRNYDRWFLNLKDLKLVGYRNFEKLYHTQPIFSAFLDEFKPYVEEEVWKSLFEAEWMETYKRLYTFMVYEAFVRTLREVGIKIHAVAYQGNGFLTSLSIGGILTVKEIVDYIMGNADSHSLKFTRPNINVQDTVSGQKILPYKILDEKFKKIIQDIHMEDDEFYDYLAKARILYKSVASFRKLLEEWNIALEQISRTAKELIFTEPSRFRKQKEQFLTVIMISSSKNKLNKKWDLKEEKHACLHRLTELLYLVDYNLIPKEEIVRIFSLDQPDYEMIARNISKKLLSSTEQHNIKSIGVNELTEISDLDQWLKLGGKAESREGSEMMDMDGSISIDQDGLEKVAGQLGELLMEVVLESWLQGADIEWNKMVLEESFYKIALPVYEFEKNSYLLPIRKDNNYIEIKPAERKKPDEKYEEPEHKVSYQREAYGGQEEAIQDELQNIEYVTEKDTIIKDHVITGKKLIPGAFMIEIIVNSLKKTGLPVLTLKQLTFMKPGIVSKDLKLSYSVDKDVFTILEEKAVLCKGKYASNESVLRVPVHISAVHSYPKEDLSGLYMFFNSMGYQYGESLQVIQNIWKINNGYIIGLQEKEYRKERNISAELLDGVIQSVLAVLYLEGDLQLEERIYIPYQLQELILMEELNDICYAAIDKKNIIKQTGSIIAGLEVFNKEGLPVLSIKGLCLKACPKDFLHMVEDEKDKELFHFKPVWVKANTDTQVSFQRKREVFIFSNERDNKAVKQYLEKIYDKIYFVYKGITYATGENSYDLDPTSLQDYFKLFDSIERKGTEYDIFYLWMNQITGARNRLENVETTEMKQLQAVFYLLQTLIKRRDRGIRELIIGVTDSRIIEESDTGCNYFYGGLEGLIRTVKQESNRLSVSILDFWPGDRKEADFLTTMVFESGQRKKELIAAYRNNCRYVRGIVPQPVKDGIDKSLLADGDTYLIIGGLGGIGSGVAEEIGRLVKANLIIIGTASLNEDRRERLKSINLHKSSAEYYPCDITNQREMNDLLEVIKKKYKSIQGVIHCGGRNQDRLLQGKAWTEFLMVLKPKILGTYLLNEVTKNEPLKFFVSFSSIASITGNVGQADYAYANGVLDAFMDYRRNNDYPGKSICINWSLWEHVGMGSAGAAIRNFADKTGLITLGAGKKDFINILQNESEEIIVVEDADKFKRYLSKCEINYCE</sequence>
<dbReference type="PANTHER" id="PTHR43775">
    <property type="entry name" value="FATTY ACID SYNTHASE"/>
    <property type="match status" value="1"/>
</dbReference>
<evidence type="ECO:0000259" key="6">
    <source>
        <dbReference type="PROSITE" id="PS52004"/>
    </source>
</evidence>
<dbReference type="InterPro" id="IPR049551">
    <property type="entry name" value="PKS_DH_C"/>
</dbReference>
<evidence type="ECO:0000256" key="5">
    <source>
        <dbReference type="RuleBase" id="RU003694"/>
    </source>
</evidence>
<dbReference type="SMART" id="SM00822">
    <property type="entry name" value="PKS_KR"/>
    <property type="match status" value="1"/>
</dbReference>
<dbReference type="InterPro" id="IPR018201">
    <property type="entry name" value="Ketoacyl_synth_AS"/>
</dbReference>
<keyword evidence="9" id="KW-1185">Reference proteome</keyword>
<dbReference type="Pfam" id="PF08659">
    <property type="entry name" value="KR"/>
    <property type="match status" value="1"/>
</dbReference>
<dbReference type="InterPro" id="IPR049490">
    <property type="entry name" value="C883_1060-like_KR_N"/>
</dbReference>
<dbReference type="InterPro" id="IPR042104">
    <property type="entry name" value="PKS_dehydratase_sf"/>
</dbReference>
<dbReference type="Pfam" id="PF14765">
    <property type="entry name" value="PS-DH"/>
    <property type="match status" value="1"/>
</dbReference>
<dbReference type="InterPro" id="IPR014030">
    <property type="entry name" value="Ketoacyl_synth_N"/>
</dbReference>
<dbReference type="SMART" id="SM00825">
    <property type="entry name" value="PKS_KS"/>
    <property type="match status" value="1"/>
</dbReference>
<evidence type="ECO:0000256" key="1">
    <source>
        <dbReference type="ARBA" id="ARBA00022450"/>
    </source>
</evidence>
<dbReference type="InterPro" id="IPR013968">
    <property type="entry name" value="PKS_KR"/>
</dbReference>
<dbReference type="Gene3D" id="1.10.1240.100">
    <property type="match status" value="1"/>
</dbReference>
<feature type="active site" description="Proton acceptor; for dehydratase activity" evidence="4">
    <location>
        <position position="983"/>
    </location>
</feature>
<dbReference type="CDD" id="cd00833">
    <property type="entry name" value="PKS"/>
    <property type="match status" value="1"/>
</dbReference>
<keyword evidence="1" id="KW-0596">Phosphopantetheine</keyword>
<dbReference type="InterPro" id="IPR014031">
    <property type="entry name" value="Ketoacyl_synth_C"/>
</dbReference>
<dbReference type="Pfam" id="PF00109">
    <property type="entry name" value="ketoacyl-synt"/>
    <property type="match status" value="1"/>
</dbReference>
<dbReference type="EMBL" id="AP023367">
    <property type="protein sequence ID" value="BCJ93984.1"/>
    <property type="molecule type" value="Genomic_DNA"/>
</dbReference>
<dbReference type="SUPFAM" id="SSF51735">
    <property type="entry name" value="NAD(P)-binding Rossmann-fold domains"/>
    <property type="match status" value="1"/>
</dbReference>
<proteinExistence type="inferred from homology"/>
<dbReference type="Pfam" id="PF21394">
    <property type="entry name" value="Beta-ketacyl_N"/>
    <property type="match status" value="1"/>
</dbReference>
<dbReference type="PROSITE" id="PS52004">
    <property type="entry name" value="KS3_2"/>
    <property type="match status" value="1"/>
</dbReference>
<gene>
    <name evidence="8" type="ORF">acsn021_15530</name>
</gene>
<dbReference type="InterPro" id="IPR016039">
    <property type="entry name" value="Thiolase-like"/>
</dbReference>
<dbReference type="InterPro" id="IPR049900">
    <property type="entry name" value="PKS_mFAS_DH"/>
</dbReference>
<keyword evidence="2" id="KW-0597">Phosphoprotein</keyword>
<dbReference type="GO" id="GO:0004312">
    <property type="term" value="F:fatty acid synthase activity"/>
    <property type="evidence" value="ECO:0007669"/>
    <property type="project" value="TreeGrafter"/>
</dbReference>
<dbReference type="InterPro" id="IPR057326">
    <property type="entry name" value="KR_dom"/>
</dbReference>
<dbReference type="Gene3D" id="3.40.47.10">
    <property type="match status" value="1"/>
</dbReference>